<dbReference type="Proteomes" id="UP000724657">
    <property type="component" value="Unassembled WGS sequence"/>
</dbReference>
<comment type="caution">
    <text evidence="15">The sequence shown here is derived from an EMBL/GenBank/DDBJ whole genome shotgun (WGS) entry which is preliminary data.</text>
</comment>
<dbReference type="GO" id="GO:0090589">
    <property type="term" value="F:protein-phosphocysteine-trehalose phosphotransferase system transporter activity"/>
    <property type="evidence" value="ECO:0007669"/>
    <property type="project" value="TreeGrafter"/>
</dbReference>
<evidence type="ECO:0000256" key="7">
    <source>
        <dbReference type="ARBA" id="ARBA00022692"/>
    </source>
</evidence>
<feature type="transmembrane region" description="Helical" evidence="12">
    <location>
        <begin position="421"/>
        <end position="443"/>
    </location>
</feature>
<dbReference type="GO" id="GO:0005886">
    <property type="term" value="C:plasma membrane"/>
    <property type="evidence" value="ECO:0007669"/>
    <property type="project" value="UniProtKB-SubCell"/>
</dbReference>
<name>A0A9E2NWK8_9FUSO</name>
<organism evidence="15 16">
    <name type="scientific">Candidatus Fusobacterium pullicola</name>
    <dbReference type="NCBI Taxonomy" id="2838601"/>
    <lineage>
        <taxon>Bacteria</taxon>
        <taxon>Fusobacteriati</taxon>
        <taxon>Fusobacteriota</taxon>
        <taxon>Fusobacteriia</taxon>
        <taxon>Fusobacteriales</taxon>
        <taxon>Fusobacteriaceae</taxon>
        <taxon>Fusobacterium</taxon>
    </lineage>
</organism>
<comment type="subcellular location">
    <subcellularLocation>
        <location evidence="1">Cell membrane</location>
        <topology evidence="1">Multi-pass membrane protein</topology>
    </subcellularLocation>
</comment>
<evidence type="ECO:0000313" key="15">
    <source>
        <dbReference type="EMBL" id="MBU3841914.1"/>
    </source>
</evidence>
<keyword evidence="5" id="KW-0808">Transferase</keyword>
<evidence type="ECO:0000256" key="4">
    <source>
        <dbReference type="ARBA" id="ARBA00022597"/>
    </source>
</evidence>
<keyword evidence="2" id="KW-0813">Transport</keyword>
<dbReference type="PROSITE" id="PS51098">
    <property type="entry name" value="PTS_EIIB_TYPE_1"/>
    <property type="match status" value="1"/>
</dbReference>
<keyword evidence="10 12" id="KW-0472">Membrane</keyword>
<gene>
    <name evidence="15" type="ORF">IAA47_02855</name>
</gene>
<evidence type="ECO:0000259" key="13">
    <source>
        <dbReference type="PROSITE" id="PS51098"/>
    </source>
</evidence>
<keyword evidence="7 12" id="KW-0812">Transmembrane</keyword>
<evidence type="ECO:0000256" key="8">
    <source>
        <dbReference type="ARBA" id="ARBA00022777"/>
    </source>
</evidence>
<feature type="transmembrane region" description="Helical" evidence="12">
    <location>
        <begin position="380"/>
        <end position="401"/>
    </location>
</feature>
<dbReference type="InterPro" id="IPR050558">
    <property type="entry name" value="PTS_Sugar-Specific_Components"/>
</dbReference>
<dbReference type="CDD" id="cd00212">
    <property type="entry name" value="PTS_IIB_glc"/>
    <property type="match status" value="1"/>
</dbReference>
<feature type="transmembrane region" description="Helical" evidence="12">
    <location>
        <begin position="355"/>
        <end position="373"/>
    </location>
</feature>
<keyword evidence="8" id="KW-0418">Kinase</keyword>
<keyword evidence="6" id="KW-0598">Phosphotransferase system</keyword>
<evidence type="ECO:0000256" key="5">
    <source>
        <dbReference type="ARBA" id="ARBA00022679"/>
    </source>
</evidence>
<evidence type="ECO:0000256" key="10">
    <source>
        <dbReference type="ARBA" id="ARBA00023136"/>
    </source>
</evidence>
<dbReference type="PANTHER" id="PTHR30175:SF7">
    <property type="entry name" value="NEGATIVE REGULATOR OF SACY ACTIVITY"/>
    <property type="match status" value="1"/>
</dbReference>
<dbReference type="InterPro" id="IPR013013">
    <property type="entry name" value="PTS_EIIC_1"/>
</dbReference>
<dbReference type="SUPFAM" id="SSF55604">
    <property type="entry name" value="Glucose permease domain IIB"/>
    <property type="match status" value="1"/>
</dbReference>
<dbReference type="InterPro" id="IPR018113">
    <property type="entry name" value="PTrfase_EIIB_Cys"/>
</dbReference>
<feature type="transmembrane region" description="Helical" evidence="12">
    <location>
        <begin position="240"/>
        <end position="265"/>
    </location>
</feature>
<dbReference type="EMBL" id="JAHLFN010000023">
    <property type="protein sequence ID" value="MBU3841914.1"/>
    <property type="molecule type" value="Genomic_DNA"/>
</dbReference>
<keyword evidence="4" id="KW-0762">Sugar transport</keyword>
<evidence type="ECO:0000256" key="9">
    <source>
        <dbReference type="ARBA" id="ARBA00022989"/>
    </source>
</evidence>
<dbReference type="GO" id="GO:0008982">
    <property type="term" value="F:protein-N(PI)-phosphohistidine-sugar phosphotransferase activity"/>
    <property type="evidence" value="ECO:0007669"/>
    <property type="project" value="InterPro"/>
</dbReference>
<keyword evidence="9 12" id="KW-1133">Transmembrane helix</keyword>
<dbReference type="PROSITE" id="PS01035">
    <property type="entry name" value="PTS_EIIB_TYPE_1_CYS"/>
    <property type="match status" value="1"/>
</dbReference>
<evidence type="ECO:0000256" key="3">
    <source>
        <dbReference type="ARBA" id="ARBA00022475"/>
    </source>
</evidence>
<feature type="transmembrane region" description="Helical" evidence="12">
    <location>
        <begin position="211"/>
        <end position="228"/>
    </location>
</feature>
<feature type="domain" description="PTS EIIB type-1" evidence="13">
    <location>
        <begin position="4"/>
        <end position="87"/>
    </location>
</feature>
<dbReference type="InterPro" id="IPR036878">
    <property type="entry name" value="Glu_permease_IIB"/>
</dbReference>
<feature type="transmembrane region" description="Helical" evidence="12">
    <location>
        <begin position="109"/>
        <end position="130"/>
    </location>
</feature>
<reference evidence="15" key="1">
    <citation type="journal article" date="2021" name="PeerJ">
        <title>Extensive microbial diversity within the chicken gut microbiome revealed by metagenomics and culture.</title>
        <authorList>
            <person name="Gilroy R."/>
            <person name="Ravi A."/>
            <person name="Getino M."/>
            <person name="Pursley I."/>
            <person name="Horton D.L."/>
            <person name="Alikhan N.F."/>
            <person name="Baker D."/>
            <person name="Gharbi K."/>
            <person name="Hall N."/>
            <person name="Watson M."/>
            <person name="Adriaenssens E.M."/>
            <person name="Foster-Nyarko E."/>
            <person name="Jarju S."/>
            <person name="Secka A."/>
            <person name="Antonio M."/>
            <person name="Oren A."/>
            <person name="Chaudhuri R.R."/>
            <person name="La Ragione R."/>
            <person name="Hildebrand F."/>
            <person name="Pallen M.J."/>
        </authorList>
    </citation>
    <scope>NUCLEOTIDE SEQUENCE</scope>
    <source>
        <strain evidence="15">A6-441</strain>
    </source>
</reference>
<feature type="transmembrane region" description="Helical" evidence="12">
    <location>
        <begin position="142"/>
        <end position="161"/>
    </location>
</feature>
<dbReference type="PROSITE" id="PS51103">
    <property type="entry name" value="PTS_EIIC_TYPE_1"/>
    <property type="match status" value="1"/>
</dbReference>
<dbReference type="Gene3D" id="3.30.1360.60">
    <property type="entry name" value="Glucose permease domain IIB"/>
    <property type="match status" value="1"/>
</dbReference>
<feature type="active site" description="Phosphocysteine intermediate; for EIIB activity" evidence="11">
    <location>
        <position position="26"/>
    </location>
</feature>
<sequence>MDFNKIAQEIVLNIGGKDNISVLEHCATRLRIVVKDNSKVNTENLKNIKGIGGYFYQSGQHQIIIGTGKVNKVFNIINSDGTIKSDGAKESAYANLNPIQKILRSLADVFIPLIPVLVATGLFMGLRGFVMQLGLTLSPEVLTLSQVVTDTVFIFLPALVVWSTFRRFGGTPVIGMVLGLMLIAPMLPNAWEVASGAVEPLKVGIFRIEGFQGTILPALIVGIFGAHVEKWIKSWMPSIVDLVFTPFLTIVIGILAAFFVLGPIFTMVEDIIMMGVQSVIELPFGIGGAIFGGTQQALTVTGLHTSLMLIETSYLASKGVNPMNALITASMAGQAGAAIAYAMSIKDKEDRTLKLSSIVPCFFGITEPLLFGVTLSNTKVFISGMIGGAIAGAFAMLFNVAPSVMGVTFIPAIPAYLGNNLLGYLTMIAIGMGTGMIMTKILVKQK</sequence>
<evidence type="ECO:0000259" key="14">
    <source>
        <dbReference type="PROSITE" id="PS51103"/>
    </source>
</evidence>
<feature type="transmembrane region" description="Helical" evidence="12">
    <location>
        <begin position="322"/>
        <end position="343"/>
    </location>
</feature>
<feature type="transmembrane region" description="Helical" evidence="12">
    <location>
        <begin position="173"/>
        <end position="191"/>
    </location>
</feature>
<dbReference type="FunFam" id="3.30.1360.60:FF:000001">
    <property type="entry name" value="PTS system glucose-specific IIBC component PtsG"/>
    <property type="match status" value="1"/>
</dbReference>
<protein>
    <submittedName>
        <fullName evidence="15">PTS transporter subunit EIIC</fullName>
    </submittedName>
</protein>
<dbReference type="GO" id="GO:0009401">
    <property type="term" value="P:phosphoenolpyruvate-dependent sugar phosphotransferase system"/>
    <property type="evidence" value="ECO:0007669"/>
    <property type="project" value="UniProtKB-KW"/>
</dbReference>
<accession>A0A9E2NWK8</accession>
<feature type="domain" description="PTS EIIC type-1" evidence="14">
    <location>
        <begin position="104"/>
        <end position="446"/>
    </location>
</feature>
<dbReference type="GO" id="GO:0016301">
    <property type="term" value="F:kinase activity"/>
    <property type="evidence" value="ECO:0007669"/>
    <property type="project" value="UniProtKB-KW"/>
</dbReference>
<dbReference type="Pfam" id="PF02378">
    <property type="entry name" value="PTS_EIIC"/>
    <property type="match status" value="1"/>
</dbReference>
<reference evidence="15" key="2">
    <citation type="submission" date="2021-04" db="EMBL/GenBank/DDBJ databases">
        <authorList>
            <person name="Gilroy R."/>
        </authorList>
    </citation>
    <scope>NUCLEOTIDE SEQUENCE</scope>
    <source>
        <strain evidence="15">A6-441</strain>
    </source>
</reference>
<dbReference type="AlphaFoldDB" id="A0A9E2NWK8"/>
<proteinExistence type="predicted"/>
<evidence type="ECO:0000256" key="1">
    <source>
        <dbReference type="ARBA" id="ARBA00004651"/>
    </source>
</evidence>
<dbReference type="InterPro" id="IPR003352">
    <property type="entry name" value="PTS_EIIC"/>
</dbReference>
<dbReference type="Pfam" id="PF00367">
    <property type="entry name" value="PTS_EIIB"/>
    <property type="match status" value="1"/>
</dbReference>
<dbReference type="PANTHER" id="PTHR30175">
    <property type="entry name" value="PHOSPHOTRANSFERASE SYSTEM TRANSPORT PROTEIN"/>
    <property type="match status" value="1"/>
</dbReference>
<keyword evidence="3" id="KW-1003">Cell membrane</keyword>
<evidence type="ECO:0000256" key="12">
    <source>
        <dbReference type="SAM" id="Phobius"/>
    </source>
</evidence>
<evidence type="ECO:0000313" key="16">
    <source>
        <dbReference type="Proteomes" id="UP000724657"/>
    </source>
</evidence>
<dbReference type="GO" id="GO:0015771">
    <property type="term" value="P:trehalose transport"/>
    <property type="evidence" value="ECO:0007669"/>
    <property type="project" value="TreeGrafter"/>
</dbReference>
<dbReference type="InterPro" id="IPR001996">
    <property type="entry name" value="PTS_IIB_1"/>
</dbReference>
<evidence type="ECO:0000256" key="2">
    <source>
        <dbReference type="ARBA" id="ARBA00022448"/>
    </source>
</evidence>
<evidence type="ECO:0000256" key="6">
    <source>
        <dbReference type="ARBA" id="ARBA00022683"/>
    </source>
</evidence>
<evidence type="ECO:0000256" key="11">
    <source>
        <dbReference type="PROSITE-ProRule" id="PRU00421"/>
    </source>
</evidence>